<organism evidence="2 3">
    <name type="scientific">Nitrospira defluvii</name>
    <dbReference type="NCBI Taxonomy" id="330214"/>
    <lineage>
        <taxon>Bacteria</taxon>
        <taxon>Pseudomonadati</taxon>
        <taxon>Nitrospirota</taxon>
        <taxon>Nitrospiria</taxon>
        <taxon>Nitrospirales</taxon>
        <taxon>Nitrospiraceae</taxon>
        <taxon>Nitrospira</taxon>
    </lineage>
</organism>
<comment type="caution">
    <text evidence="2">The sequence shown here is derived from an EMBL/GenBank/DDBJ whole genome shotgun (WGS) entry which is preliminary data.</text>
</comment>
<protein>
    <submittedName>
        <fullName evidence="2">Uncharacterized protein</fullName>
    </submittedName>
</protein>
<name>A0ABM8QW52_9BACT</name>
<sequence length="92" mass="9932">MLAGVEGRANAQVENRAGVSTEGFRNSKADGKSCSPGDYMTLLASRAIALDRSDRMIDYWPTTTVNRCGNGILERCSLELSLAKSSIYSKPT</sequence>
<proteinExistence type="predicted"/>
<gene>
    <name evidence="2" type="ORF">NSPZN2_11570</name>
</gene>
<evidence type="ECO:0000313" key="2">
    <source>
        <dbReference type="EMBL" id="CAE6718342.1"/>
    </source>
</evidence>
<keyword evidence="3" id="KW-1185">Reference proteome</keyword>
<feature type="region of interest" description="Disordered" evidence="1">
    <location>
        <begin position="1"/>
        <end position="32"/>
    </location>
</feature>
<dbReference type="Proteomes" id="UP000675880">
    <property type="component" value="Unassembled WGS sequence"/>
</dbReference>
<dbReference type="EMBL" id="CAJNBJ010000001">
    <property type="protein sequence ID" value="CAE6718342.1"/>
    <property type="molecule type" value="Genomic_DNA"/>
</dbReference>
<evidence type="ECO:0000313" key="3">
    <source>
        <dbReference type="Proteomes" id="UP000675880"/>
    </source>
</evidence>
<evidence type="ECO:0000256" key="1">
    <source>
        <dbReference type="SAM" id="MobiDB-lite"/>
    </source>
</evidence>
<accession>A0ABM8QW52</accession>
<reference evidence="2 3" key="1">
    <citation type="submission" date="2021-02" db="EMBL/GenBank/DDBJ databases">
        <authorList>
            <person name="Han P."/>
        </authorList>
    </citation>
    <scope>NUCLEOTIDE SEQUENCE [LARGE SCALE GENOMIC DNA]</scope>
    <source>
        <strain evidence="2">Candidatus Nitrospira sp. ZN2</strain>
    </source>
</reference>